<dbReference type="GO" id="GO:0006952">
    <property type="term" value="P:defense response"/>
    <property type="evidence" value="ECO:0007669"/>
    <property type="project" value="InterPro"/>
</dbReference>
<sequence>MALKGKLEIEIEVQTPASKFFNFFTKQLHHVQNITDHVHAGELHEGEDWHSVGSVKQWSYTVDGKAVKCKERIEVYDEANNIITFDLFEGDVMEQFKSFKMTLKVSDKVAGGGAVAKWIIEYEKLNGAIPDPKGYLDYVTYITKDADAHLLTA</sequence>
<dbReference type="Proteomes" id="UP001293593">
    <property type="component" value="Unassembled WGS sequence"/>
</dbReference>
<organism evidence="3 4">
    <name type="scientific">Acacia crassicarpa</name>
    <name type="common">northern wattle</name>
    <dbReference type="NCBI Taxonomy" id="499986"/>
    <lineage>
        <taxon>Eukaryota</taxon>
        <taxon>Viridiplantae</taxon>
        <taxon>Streptophyta</taxon>
        <taxon>Embryophyta</taxon>
        <taxon>Tracheophyta</taxon>
        <taxon>Spermatophyta</taxon>
        <taxon>Magnoliopsida</taxon>
        <taxon>eudicotyledons</taxon>
        <taxon>Gunneridae</taxon>
        <taxon>Pentapetalae</taxon>
        <taxon>rosids</taxon>
        <taxon>fabids</taxon>
        <taxon>Fabales</taxon>
        <taxon>Fabaceae</taxon>
        <taxon>Caesalpinioideae</taxon>
        <taxon>mimosoid clade</taxon>
        <taxon>Acacieae</taxon>
        <taxon>Acacia</taxon>
    </lineage>
</organism>
<gene>
    <name evidence="3" type="ORF">QN277_029316</name>
</gene>
<evidence type="ECO:0000313" key="3">
    <source>
        <dbReference type="EMBL" id="KAK4263972.1"/>
    </source>
</evidence>
<dbReference type="SUPFAM" id="SSF55961">
    <property type="entry name" value="Bet v1-like"/>
    <property type="match status" value="1"/>
</dbReference>
<reference evidence="3" key="1">
    <citation type="submission" date="2023-10" db="EMBL/GenBank/DDBJ databases">
        <title>Chromosome-level genome of the transformable northern wattle, Acacia crassicarpa.</title>
        <authorList>
            <person name="Massaro I."/>
            <person name="Sinha N.R."/>
            <person name="Poethig S."/>
            <person name="Leichty A.R."/>
        </authorList>
    </citation>
    <scope>NUCLEOTIDE SEQUENCE</scope>
    <source>
        <strain evidence="3">Acra3RX</strain>
        <tissue evidence="3">Leaf</tissue>
    </source>
</reference>
<dbReference type="SMART" id="SM01037">
    <property type="entry name" value="Bet_v_1"/>
    <property type="match status" value="1"/>
</dbReference>
<dbReference type="EMBL" id="JAWXYG010000009">
    <property type="protein sequence ID" value="KAK4263972.1"/>
    <property type="molecule type" value="Genomic_DNA"/>
</dbReference>
<evidence type="ECO:0000256" key="1">
    <source>
        <dbReference type="ARBA" id="ARBA00038242"/>
    </source>
</evidence>
<dbReference type="CDD" id="cd07816">
    <property type="entry name" value="Bet_v1-like"/>
    <property type="match status" value="1"/>
</dbReference>
<dbReference type="PANTHER" id="PTHR31338">
    <property type="entry name" value="POLYKETIDE CYCLASE/DEHYDRASE AND LIPID TRANSPORT SUPERFAMILY PROTEIN"/>
    <property type="match status" value="1"/>
</dbReference>
<proteinExistence type="inferred from homology"/>
<evidence type="ECO:0000259" key="2">
    <source>
        <dbReference type="SMART" id="SM01037"/>
    </source>
</evidence>
<evidence type="ECO:0000313" key="4">
    <source>
        <dbReference type="Proteomes" id="UP001293593"/>
    </source>
</evidence>
<comment type="similarity">
    <text evidence="1">Belongs to the MLP family.</text>
</comment>
<dbReference type="PANTHER" id="PTHR31338:SF16">
    <property type="entry name" value="POLYKETIDE CYCLASE_DEHYDRASE AND LIPID TRANSPORT SUPERFAMILY PROTEIN"/>
    <property type="match status" value="1"/>
</dbReference>
<dbReference type="AlphaFoldDB" id="A0AAE1J7Y4"/>
<comment type="caution">
    <text evidence="3">The sequence shown here is derived from an EMBL/GenBank/DDBJ whole genome shotgun (WGS) entry which is preliminary data.</text>
</comment>
<accession>A0AAE1J7Y4</accession>
<keyword evidence="4" id="KW-1185">Reference proteome</keyword>
<name>A0AAE1J7Y4_9FABA</name>
<dbReference type="Pfam" id="PF00407">
    <property type="entry name" value="Bet_v_1"/>
    <property type="match status" value="1"/>
</dbReference>
<dbReference type="InterPro" id="IPR023393">
    <property type="entry name" value="START-like_dom_sf"/>
</dbReference>
<dbReference type="Gene3D" id="3.30.530.20">
    <property type="match status" value="1"/>
</dbReference>
<protein>
    <recommendedName>
        <fullName evidence="2">Bet v I/Major latex protein domain-containing protein</fullName>
    </recommendedName>
</protein>
<dbReference type="InterPro" id="IPR052006">
    <property type="entry name" value="MLP-like"/>
</dbReference>
<dbReference type="InterPro" id="IPR000916">
    <property type="entry name" value="Bet_v_I/MLP"/>
</dbReference>
<feature type="domain" description="Bet v I/Major latex protein" evidence="2">
    <location>
        <begin position="2"/>
        <end position="153"/>
    </location>
</feature>